<dbReference type="PROSITE" id="PS50977">
    <property type="entry name" value="HTH_TETR_2"/>
    <property type="match status" value="1"/>
</dbReference>
<dbReference type="AlphaFoldDB" id="A0A285PCT9"/>
<dbReference type="InterPro" id="IPR023772">
    <property type="entry name" value="DNA-bd_HTH_TetR-type_CS"/>
</dbReference>
<keyword evidence="1 2" id="KW-0238">DNA-binding</keyword>
<gene>
    <name evidence="4" type="ORF">SAMN06265368_2140</name>
</gene>
<dbReference type="InterPro" id="IPR036271">
    <property type="entry name" value="Tet_transcr_reg_TetR-rel_C_sf"/>
</dbReference>
<dbReference type="InterPro" id="IPR050109">
    <property type="entry name" value="HTH-type_TetR-like_transc_reg"/>
</dbReference>
<sequence length="187" mass="21002">MSDRRQSILDAALSVFVEKGYSSATIADIRRASGATTGSIYHFFGGKPDIAVEIWKTANTEWEKIAISKRSSETPKEMIQTVVLGLAEWALQDRALFLFYEEMRIRALTDPELVEILTVSKQGFEEAEVVYQSWVKMGAVRDMPWPLASALIVGPTYDYLRKCGGLERPEVNAIHLAESAWDIVRQS</sequence>
<evidence type="ECO:0000313" key="4">
    <source>
        <dbReference type="EMBL" id="SNZ19063.1"/>
    </source>
</evidence>
<dbReference type="Gene3D" id="1.10.357.10">
    <property type="entry name" value="Tetracycline Repressor, domain 2"/>
    <property type="match status" value="1"/>
</dbReference>
<dbReference type="Pfam" id="PF00440">
    <property type="entry name" value="TetR_N"/>
    <property type="match status" value="1"/>
</dbReference>
<accession>A0A285PCT9</accession>
<dbReference type="SUPFAM" id="SSF48498">
    <property type="entry name" value="Tetracyclin repressor-like, C-terminal domain"/>
    <property type="match status" value="1"/>
</dbReference>
<evidence type="ECO:0000259" key="3">
    <source>
        <dbReference type="PROSITE" id="PS50977"/>
    </source>
</evidence>
<dbReference type="GO" id="GO:0003677">
    <property type="term" value="F:DNA binding"/>
    <property type="evidence" value="ECO:0007669"/>
    <property type="project" value="UniProtKB-UniRule"/>
</dbReference>
<organism evidence="4 5">
    <name type="scientific">Cohaesibacter gelatinilyticus</name>
    <dbReference type="NCBI Taxonomy" id="372072"/>
    <lineage>
        <taxon>Bacteria</taxon>
        <taxon>Pseudomonadati</taxon>
        <taxon>Pseudomonadota</taxon>
        <taxon>Alphaproteobacteria</taxon>
        <taxon>Hyphomicrobiales</taxon>
        <taxon>Cohaesibacteraceae</taxon>
    </lineage>
</organism>
<dbReference type="PRINTS" id="PR00455">
    <property type="entry name" value="HTHTETR"/>
</dbReference>
<dbReference type="PANTHER" id="PTHR30055">
    <property type="entry name" value="HTH-TYPE TRANSCRIPTIONAL REGULATOR RUTR"/>
    <property type="match status" value="1"/>
</dbReference>
<feature type="DNA-binding region" description="H-T-H motif" evidence="2">
    <location>
        <begin position="25"/>
        <end position="44"/>
    </location>
</feature>
<keyword evidence="5" id="KW-1185">Reference proteome</keyword>
<reference evidence="4 5" key="1">
    <citation type="submission" date="2017-09" db="EMBL/GenBank/DDBJ databases">
        <authorList>
            <person name="Ehlers B."/>
            <person name="Leendertz F.H."/>
        </authorList>
    </citation>
    <scope>NUCLEOTIDE SEQUENCE [LARGE SCALE GENOMIC DNA]</scope>
    <source>
        <strain evidence="4 5">DSM 18289</strain>
    </source>
</reference>
<evidence type="ECO:0000256" key="1">
    <source>
        <dbReference type="ARBA" id="ARBA00023125"/>
    </source>
</evidence>
<name>A0A285PCT9_9HYPH</name>
<dbReference type="PROSITE" id="PS01081">
    <property type="entry name" value="HTH_TETR_1"/>
    <property type="match status" value="1"/>
</dbReference>
<dbReference type="Proteomes" id="UP000219439">
    <property type="component" value="Unassembled WGS sequence"/>
</dbReference>
<evidence type="ECO:0000313" key="5">
    <source>
        <dbReference type="Proteomes" id="UP000219439"/>
    </source>
</evidence>
<dbReference type="EMBL" id="OBEL01000002">
    <property type="protein sequence ID" value="SNZ19063.1"/>
    <property type="molecule type" value="Genomic_DNA"/>
</dbReference>
<evidence type="ECO:0000256" key="2">
    <source>
        <dbReference type="PROSITE-ProRule" id="PRU00335"/>
    </source>
</evidence>
<protein>
    <submittedName>
        <fullName evidence="4">Transcriptional regulator, TetR family</fullName>
    </submittedName>
</protein>
<dbReference type="SUPFAM" id="SSF46689">
    <property type="entry name" value="Homeodomain-like"/>
    <property type="match status" value="1"/>
</dbReference>
<dbReference type="OrthoDB" id="5292901at2"/>
<dbReference type="InterPro" id="IPR009057">
    <property type="entry name" value="Homeodomain-like_sf"/>
</dbReference>
<proteinExistence type="predicted"/>
<feature type="domain" description="HTH tetR-type" evidence="3">
    <location>
        <begin position="2"/>
        <end position="62"/>
    </location>
</feature>
<dbReference type="RefSeq" id="WP_097153445.1">
    <property type="nucleotide sequence ID" value="NZ_OBEL01000002.1"/>
</dbReference>
<dbReference type="InterPro" id="IPR001647">
    <property type="entry name" value="HTH_TetR"/>
</dbReference>